<dbReference type="Proteomes" id="UP000314294">
    <property type="component" value="Unassembled WGS sequence"/>
</dbReference>
<sequence>MPMVGDVCRYGSQVFGPLDVEHLVVKVDVRFDFLQQRPFGGPGQEQSLVDLQAPAAERLQDAGPGAGRAAGRHQRASHQSPVLATQRTVVINAVYEANSDLGVVVGHQDDIKELLAVRVELPESRVDGHQRLCERTDRYIFLSATMLKRVRDETAMVTAYWGLGCEWDTWKVTLGTSVPLKAVSVLNDAVPQCSGAGTASGTRRPLKCGHPRCCRNVVIPSRDARVLSAA</sequence>
<evidence type="ECO:0000313" key="1">
    <source>
        <dbReference type="EMBL" id="TNN52395.1"/>
    </source>
</evidence>
<proteinExistence type="predicted"/>
<reference evidence="1 2" key="1">
    <citation type="submission" date="2019-03" db="EMBL/GenBank/DDBJ databases">
        <title>First draft genome of Liparis tanakae, snailfish: a comprehensive survey of snailfish specific genes.</title>
        <authorList>
            <person name="Kim W."/>
            <person name="Song I."/>
            <person name="Jeong J.-H."/>
            <person name="Kim D."/>
            <person name="Kim S."/>
            <person name="Ryu S."/>
            <person name="Song J.Y."/>
            <person name="Lee S.K."/>
        </authorList>
    </citation>
    <scope>NUCLEOTIDE SEQUENCE [LARGE SCALE GENOMIC DNA]</scope>
    <source>
        <tissue evidence="1">Muscle</tissue>
    </source>
</reference>
<dbReference type="AlphaFoldDB" id="A0A4Z2GGY5"/>
<gene>
    <name evidence="1" type="ORF">EYF80_037418</name>
</gene>
<protein>
    <submittedName>
        <fullName evidence="1">Uncharacterized protein</fullName>
    </submittedName>
</protein>
<accession>A0A4Z2GGY5</accession>
<dbReference type="EMBL" id="SRLO01000549">
    <property type="protein sequence ID" value="TNN52395.1"/>
    <property type="molecule type" value="Genomic_DNA"/>
</dbReference>
<evidence type="ECO:0000313" key="2">
    <source>
        <dbReference type="Proteomes" id="UP000314294"/>
    </source>
</evidence>
<name>A0A4Z2GGY5_9TELE</name>
<comment type="caution">
    <text evidence="1">The sequence shown here is derived from an EMBL/GenBank/DDBJ whole genome shotgun (WGS) entry which is preliminary data.</text>
</comment>
<organism evidence="1 2">
    <name type="scientific">Liparis tanakae</name>
    <name type="common">Tanaka's snailfish</name>
    <dbReference type="NCBI Taxonomy" id="230148"/>
    <lineage>
        <taxon>Eukaryota</taxon>
        <taxon>Metazoa</taxon>
        <taxon>Chordata</taxon>
        <taxon>Craniata</taxon>
        <taxon>Vertebrata</taxon>
        <taxon>Euteleostomi</taxon>
        <taxon>Actinopterygii</taxon>
        <taxon>Neopterygii</taxon>
        <taxon>Teleostei</taxon>
        <taxon>Neoteleostei</taxon>
        <taxon>Acanthomorphata</taxon>
        <taxon>Eupercaria</taxon>
        <taxon>Perciformes</taxon>
        <taxon>Cottioidei</taxon>
        <taxon>Cottales</taxon>
        <taxon>Liparidae</taxon>
        <taxon>Liparis</taxon>
    </lineage>
</organism>
<keyword evidence="2" id="KW-1185">Reference proteome</keyword>